<feature type="domain" description="Cation efflux protein transmembrane" evidence="9">
    <location>
        <begin position="17"/>
        <end position="210"/>
    </location>
</feature>
<dbReference type="EMBL" id="FNEN01000010">
    <property type="protein sequence ID" value="SDI98908.1"/>
    <property type="molecule type" value="Genomic_DNA"/>
</dbReference>
<keyword evidence="5 8" id="KW-1133">Transmembrane helix</keyword>
<feature type="transmembrane region" description="Helical" evidence="8">
    <location>
        <begin position="153"/>
        <end position="179"/>
    </location>
</feature>
<keyword evidence="6" id="KW-0406">Ion transport</keyword>
<evidence type="ECO:0000256" key="1">
    <source>
        <dbReference type="ARBA" id="ARBA00004141"/>
    </source>
</evidence>
<dbReference type="Pfam" id="PF01545">
    <property type="entry name" value="Cation_efflux"/>
    <property type="match status" value="1"/>
</dbReference>
<comment type="subcellular location">
    <subcellularLocation>
        <location evidence="1">Membrane</location>
        <topology evidence="1">Multi-pass membrane protein</topology>
    </subcellularLocation>
</comment>
<feature type="domain" description="Cation efflux protein cytoplasmic" evidence="10">
    <location>
        <begin position="214"/>
        <end position="287"/>
    </location>
</feature>
<evidence type="ECO:0000259" key="9">
    <source>
        <dbReference type="Pfam" id="PF01545"/>
    </source>
</evidence>
<dbReference type="InterPro" id="IPR027470">
    <property type="entry name" value="Cation_efflux_CTD"/>
</dbReference>
<feature type="transmembrane region" description="Helical" evidence="8">
    <location>
        <begin position="118"/>
        <end position="141"/>
    </location>
</feature>
<evidence type="ECO:0000256" key="3">
    <source>
        <dbReference type="ARBA" id="ARBA00022448"/>
    </source>
</evidence>
<dbReference type="InterPro" id="IPR050681">
    <property type="entry name" value="CDF/SLC30A"/>
</dbReference>
<dbReference type="InterPro" id="IPR036837">
    <property type="entry name" value="Cation_efflux_CTD_sf"/>
</dbReference>
<dbReference type="GO" id="GO:0005385">
    <property type="term" value="F:zinc ion transmembrane transporter activity"/>
    <property type="evidence" value="ECO:0007669"/>
    <property type="project" value="TreeGrafter"/>
</dbReference>
<evidence type="ECO:0000259" key="10">
    <source>
        <dbReference type="Pfam" id="PF16916"/>
    </source>
</evidence>
<proteinExistence type="inferred from homology"/>
<feature type="transmembrane region" description="Helical" evidence="8">
    <location>
        <begin position="84"/>
        <end position="106"/>
    </location>
</feature>
<protein>
    <submittedName>
        <fullName evidence="11">Cobalt-zinc-cadmium efflux system protein</fullName>
    </submittedName>
</protein>
<evidence type="ECO:0000313" key="11">
    <source>
        <dbReference type="EMBL" id="SDI98908.1"/>
    </source>
</evidence>
<keyword evidence="3" id="KW-0813">Transport</keyword>
<evidence type="ECO:0000313" key="12">
    <source>
        <dbReference type="Proteomes" id="UP000198853"/>
    </source>
</evidence>
<dbReference type="PANTHER" id="PTHR11562:SF17">
    <property type="entry name" value="RE54080P-RELATED"/>
    <property type="match status" value="1"/>
</dbReference>
<dbReference type="Gene3D" id="1.20.1510.10">
    <property type="entry name" value="Cation efflux protein transmembrane domain"/>
    <property type="match status" value="1"/>
</dbReference>
<dbReference type="NCBIfam" id="TIGR01297">
    <property type="entry name" value="CDF"/>
    <property type="match status" value="1"/>
</dbReference>
<reference evidence="11 12" key="1">
    <citation type="submission" date="2016-10" db="EMBL/GenBank/DDBJ databases">
        <authorList>
            <person name="de Groot N.N."/>
        </authorList>
    </citation>
    <scope>NUCLEOTIDE SEQUENCE [LARGE SCALE GENOMIC DNA]</scope>
    <source>
        <strain evidence="11 12">DSM 21771</strain>
    </source>
</reference>
<evidence type="ECO:0000256" key="8">
    <source>
        <dbReference type="SAM" id="Phobius"/>
    </source>
</evidence>
<name>A0A1G8Q2Q4_9BACI</name>
<evidence type="ECO:0000256" key="2">
    <source>
        <dbReference type="ARBA" id="ARBA00008873"/>
    </source>
</evidence>
<dbReference type="OrthoDB" id="9809646at2"/>
<organism evidence="11 12">
    <name type="scientific">Natribacillus halophilus</name>
    <dbReference type="NCBI Taxonomy" id="549003"/>
    <lineage>
        <taxon>Bacteria</taxon>
        <taxon>Bacillati</taxon>
        <taxon>Bacillota</taxon>
        <taxon>Bacilli</taxon>
        <taxon>Bacillales</taxon>
        <taxon>Bacillaceae</taxon>
        <taxon>Natribacillus</taxon>
    </lineage>
</organism>
<dbReference type="AlphaFoldDB" id="A0A1G8Q2Q4"/>
<feature type="transmembrane region" description="Helical" evidence="8">
    <location>
        <begin position="43"/>
        <end position="64"/>
    </location>
</feature>
<dbReference type="SUPFAM" id="SSF160240">
    <property type="entry name" value="Cation efflux protein cytoplasmic domain-like"/>
    <property type="match status" value="1"/>
</dbReference>
<keyword evidence="4 8" id="KW-0812">Transmembrane</keyword>
<keyword evidence="12" id="KW-1185">Reference proteome</keyword>
<dbReference type="GO" id="GO:0005886">
    <property type="term" value="C:plasma membrane"/>
    <property type="evidence" value="ECO:0007669"/>
    <property type="project" value="TreeGrafter"/>
</dbReference>
<dbReference type="Proteomes" id="UP000198853">
    <property type="component" value="Unassembled WGS sequence"/>
</dbReference>
<dbReference type="InterPro" id="IPR058533">
    <property type="entry name" value="Cation_efflux_TM"/>
</dbReference>
<accession>A0A1G8Q2Q4</accession>
<evidence type="ECO:0000256" key="4">
    <source>
        <dbReference type="ARBA" id="ARBA00022692"/>
    </source>
</evidence>
<dbReference type="Pfam" id="PF16916">
    <property type="entry name" value="ZT_dimer"/>
    <property type="match status" value="1"/>
</dbReference>
<comment type="similarity">
    <text evidence="2">Belongs to the cation diffusion facilitator (CDF) transporter (TC 2.A.4) family. SLC30A subfamily.</text>
</comment>
<evidence type="ECO:0000256" key="5">
    <source>
        <dbReference type="ARBA" id="ARBA00022989"/>
    </source>
</evidence>
<feature type="transmembrane region" description="Helical" evidence="8">
    <location>
        <begin position="16"/>
        <end position="37"/>
    </location>
</feature>
<sequence length="298" mass="32593">MSHDHHHHHHTNNKKVLMAALALISLLVIAEVIGGIMTNSLALLADATHMLSDFFSIGLALLAFKIGERAASKSKTFGYKRFEILAALVNGVILIGISAFIIWHAIERFFSPPEVAGGGVLMVASFAIVINVLIAWIFMRGGDVKGNLNLQGAFFHVLGDILSTIGVIISALLVIFFNWTYADPIVSMIVALLILVTGIRIAKKSIHVLMEGKPSGISLARIEEQLLALPNVHAIHDVHVWSITSDFPAFSGHLVVDREANRDELLQTSTNLLKNEFNIPHATIQIEGEDWNCTSRCE</sequence>
<dbReference type="RefSeq" id="WP_090398998.1">
    <property type="nucleotide sequence ID" value="NZ_FNEN01000010.1"/>
</dbReference>
<evidence type="ECO:0000256" key="6">
    <source>
        <dbReference type="ARBA" id="ARBA00023065"/>
    </source>
</evidence>
<keyword evidence="7 8" id="KW-0472">Membrane</keyword>
<dbReference type="PANTHER" id="PTHR11562">
    <property type="entry name" value="CATION EFFLUX PROTEIN/ ZINC TRANSPORTER"/>
    <property type="match status" value="1"/>
</dbReference>
<dbReference type="SUPFAM" id="SSF161111">
    <property type="entry name" value="Cation efflux protein transmembrane domain-like"/>
    <property type="match status" value="1"/>
</dbReference>
<dbReference type="InterPro" id="IPR002524">
    <property type="entry name" value="Cation_efflux"/>
</dbReference>
<feature type="transmembrane region" description="Helical" evidence="8">
    <location>
        <begin position="185"/>
        <end position="202"/>
    </location>
</feature>
<dbReference type="InterPro" id="IPR027469">
    <property type="entry name" value="Cation_efflux_TMD_sf"/>
</dbReference>
<evidence type="ECO:0000256" key="7">
    <source>
        <dbReference type="ARBA" id="ARBA00023136"/>
    </source>
</evidence>
<gene>
    <name evidence="11" type="ORF">SAMN04488123_11075</name>
</gene>